<evidence type="ECO:0000313" key="2">
    <source>
        <dbReference type="Proteomes" id="UP001183607"/>
    </source>
</evidence>
<dbReference type="Proteomes" id="UP001183607">
    <property type="component" value="Unassembled WGS sequence"/>
</dbReference>
<dbReference type="InterPro" id="IPR009784">
    <property type="entry name" value="DUF1349"/>
</dbReference>
<comment type="caution">
    <text evidence="1">The sequence shown here is derived from an EMBL/GenBank/DDBJ whole genome shotgun (WGS) entry which is preliminary data.</text>
</comment>
<evidence type="ECO:0000313" key="1">
    <source>
        <dbReference type="EMBL" id="MDT0414903.1"/>
    </source>
</evidence>
<dbReference type="Gene3D" id="2.60.120.200">
    <property type="match status" value="1"/>
</dbReference>
<name>A0ABD5E0F4_9ACTN</name>
<dbReference type="PANTHER" id="PTHR35332:SF2">
    <property type="entry name" value="REGULATION OF ENOLASE PROTEIN 1"/>
    <property type="match status" value="1"/>
</dbReference>
<dbReference type="PIRSF" id="PIRSF022704">
    <property type="entry name" value="UCP022704"/>
    <property type="match status" value="1"/>
</dbReference>
<proteinExistence type="predicted"/>
<reference evidence="2" key="1">
    <citation type="submission" date="2023-07" db="EMBL/GenBank/DDBJ databases">
        <title>30 novel species of actinomycetes from the DSMZ collection.</title>
        <authorList>
            <person name="Nouioui I."/>
        </authorList>
    </citation>
    <scope>NUCLEOTIDE SEQUENCE [LARGE SCALE GENOMIC DNA]</scope>
    <source>
        <strain evidence="2">DSM 41982</strain>
    </source>
</reference>
<sequence length="202" mass="21829">MTTDSTHAVEWTAGEWLNRPPALRTDEEDGALLVTAAEGSDFWRTTSYGFVRDTGHALLAPFARDSAVEVTFRADLPELYDQAGLLVRVAPDTWVKAGVETSDGVPHLGAVVTHGTSDWSLAPVPDWAGQDVTIRVSRTGDALTVRARTVASPWRMVRLARLDPEVEATAGPFCCSPERAGLTVRFTRFTTGPADQGLHEGV</sequence>
<dbReference type="SUPFAM" id="SSF49899">
    <property type="entry name" value="Concanavalin A-like lectins/glucanases"/>
    <property type="match status" value="1"/>
</dbReference>
<dbReference type="EMBL" id="JAVRER010000006">
    <property type="protein sequence ID" value="MDT0414903.1"/>
    <property type="molecule type" value="Genomic_DNA"/>
</dbReference>
<dbReference type="Pfam" id="PF07081">
    <property type="entry name" value="DUF1349"/>
    <property type="match status" value="1"/>
</dbReference>
<dbReference type="InterPro" id="IPR015987">
    <property type="entry name" value="UCP022704"/>
</dbReference>
<dbReference type="PANTHER" id="PTHR35332">
    <property type="entry name" value="REGULATION OF ENOLASE PROTEIN 1"/>
    <property type="match status" value="1"/>
</dbReference>
<dbReference type="InterPro" id="IPR013320">
    <property type="entry name" value="ConA-like_dom_sf"/>
</dbReference>
<dbReference type="AlphaFoldDB" id="A0ABD5E0F4"/>
<accession>A0ABD5E0F4</accession>
<protein>
    <submittedName>
        <fullName evidence="1">DUF1349 domain-containing protein</fullName>
    </submittedName>
</protein>
<gene>
    <name evidence="1" type="ORF">RM574_05315</name>
</gene>
<dbReference type="RefSeq" id="WP_093853489.1">
    <property type="nucleotide sequence ID" value="NZ_JAVRER010000006.1"/>
</dbReference>
<organism evidence="1 2">
    <name type="scientific">Streptomyces evansiae</name>
    <dbReference type="NCBI Taxonomy" id="3075535"/>
    <lineage>
        <taxon>Bacteria</taxon>
        <taxon>Bacillati</taxon>
        <taxon>Actinomycetota</taxon>
        <taxon>Actinomycetes</taxon>
        <taxon>Kitasatosporales</taxon>
        <taxon>Streptomycetaceae</taxon>
        <taxon>Streptomyces</taxon>
    </lineage>
</organism>